<keyword evidence="2" id="KW-1185">Reference proteome</keyword>
<dbReference type="SUPFAM" id="SSF54928">
    <property type="entry name" value="RNA-binding domain, RBD"/>
    <property type="match status" value="1"/>
</dbReference>
<gene>
    <name evidence="1" type="ORF">PSACC_03260</name>
</gene>
<dbReference type="GO" id="GO:0003676">
    <property type="term" value="F:nucleic acid binding"/>
    <property type="evidence" value="ECO:0007669"/>
    <property type="project" value="InterPro"/>
</dbReference>
<evidence type="ECO:0008006" key="3">
    <source>
        <dbReference type="Google" id="ProtNLM"/>
    </source>
</evidence>
<sequence length="172" mass="19624">MHLVRCVELSRIPQSALLEDVLRLFRSPDSSETIPAQSVLRMYLDDFRPTDRWLVTFRTTENARSACDQVSGAVPASTIEGYRELNGLVDDPGRCLRYTGYPPGFGQSDLRQYFKDYRLGTLESPFRLNPSGRVALIEFENRAEAHRAYRDLTGVRQASPTDEFYAQITLLQ</sequence>
<evidence type="ECO:0000313" key="2">
    <source>
        <dbReference type="Proteomes" id="UP000240830"/>
    </source>
</evidence>
<dbReference type="AlphaFoldDB" id="A0A2H9TH38"/>
<dbReference type="EMBL" id="MTSL01000201">
    <property type="protein sequence ID" value="PJF16930.1"/>
    <property type="molecule type" value="Genomic_DNA"/>
</dbReference>
<organism evidence="1 2">
    <name type="scientific">Paramicrosporidium saccamoebae</name>
    <dbReference type="NCBI Taxonomy" id="1246581"/>
    <lineage>
        <taxon>Eukaryota</taxon>
        <taxon>Fungi</taxon>
        <taxon>Fungi incertae sedis</taxon>
        <taxon>Cryptomycota</taxon>
        <taxon>Cryptomycota incertae sedis</taxon>
        <taxon>Paramicrosporidium</taxon>
    </lineage>
</organism>
<comment type="caution">
    <text evidence="1">The sequence shown here is derived from an EMBL/GenBank/DDBJ whole genome shotgun (WGS) entry which is preliminary data.</text>
</comment>
<proteinExistence type="predicted"/>
<protein>
    <recommendedName>
        <fullName evidence="3">RRM domain-containing protein</fullName>
    </recommendedName>
</protein>
<dbReference type="Proteomes" id="UP000240830">
    <property type="component" value="Unassembled WGS sequence"/>
</dbReference>
<dbReference type="CDD" id="cd00590">
    <property type="entry name" value="RRM_SF"/>
    <property type="match status" value="1"/>
</dbReference>
<dbReference type="InterPro" id="IPR035979">
    <property type="entry name" value="RBD_domain_sf"/>
</dbReference>
<evidence type="ECO:0000313" key="1">
    <source>
        <dbReference type="EMBL" id="PJF16930.1"/>
    </source>
</evidence>
<reference evidence="1 2" key="1">
    <citation type="submission" date="2016-10" db="EMBL/GenBank/DDBJ databases">
        <title>The genome of Paramicrosporidium saccamoebae is the missing link in understanding Cryptomycota and Microsporidia evolution.</title>
        <authorList>
            <person name="Quandt C.A."/>
            <person name="Beaudet D."/>
            <person name="Corsaro D."/>
            <person name="Michel R."/>
            <person name="Corradi N."/>
            <person name="James T."/>
        </authorList>
    </citation>
    <scope>NUCLEOTIDE SEQUENCE [LARGE SCALE GENOMIC DNA]</scope>
    <source>
        <strain evidence="1 2">KSL3</strain>
    </source>
</reference>
<accession>A0A2H9TH38</accession>
<name>A0A2H9TH38_9FUNG</name>